<dbReference type="InterPro" id="IPR047057">
    <property type="entry name" value="MerR_fam"/>
</dbReference>
<dbReference type="SMART" id="SM00422">
    <property type="entry name" value="HTH_MERR"/>
    <property type="match status" value="1"/>
</dbReference>
<accession>A0A0K9YYB0</accession>
<dbReference type="PROSITE" id="PS00552">
    <property type="entry name" value="HTH_MERR_1"/>
    <property type="match status" value="1"/>
</dbReference>
<dbReference type="GO" id="GO:0003700">
    <property type="term" value="F:DNA-binding transcription factor activity"/>
    <property type="evidence" value="ECO:0007669"/>
    <property type="project" value="InterPro"/>
</dbReference>
<dbReference type="RefSeq" id="WP_049737653.1">
    <property type="nucleotide sequence ID" value="NZ_BJON01000013.1"/>
</dbReference>
<evidence type="ECO:0000256" key="1">
    <source>
        <dbReference type="ARBA" id="ARBA00023125"/>
    </source>
</evidence>
<dbReference type="PANTHER" id="PTHR30204:SF58">
    <property type="entry name" value="HTH-TYPE TRANSCRIPTIONAL REGULATOR YFMP"/>
    <property type="match status" value="1"/>
</dbReference>
<dbReference type="InterPro" id="IPR009061">
    <property type="entry name" value="DNA-bd_dom_put_sf"/>
</dbReference>
<dbReference type="PANTHER" id="PTHR30204">
    <property type="entry name" value="REDOX-CYCLING DRUG-SENSING TRANSCRIPTIONAL ACTIVATOR SOXR"/>
    <property type="match status" value="1"/>
</dbReference>
<dbReference type="Gene3D" id="1.10.1660.10">
    <property type="match status" value="1"/>
</dbReference>
<dbReference type="EMBL" id="LGIQ01000005">
    <property type="protein sequence ID" value="KNB73646.1"/>
    <property type="molecule type" value="Genomic_DNA"/>
</dbReference>
<proteinExistence type="predicted"/>
<dbReference type="OrthoDB" id="9791488at2"/>
<comment type="caution">
    <text evidence="4">The sequence shown here is derived from an EMBL/GenBank/DDBJ whole genome shotgun (WGS) entry which is preliminary data.</text>
</comment>
<reference evidence="4" key="2">
    <citation type="submission" date="2015-07" db="EMBL/GenBank/DDBJ databases">
        <title>MeaNS - Measles Nucleotide Surveillance Program.</title>
        <authorList>
            <person name="Tran T."/>
            <person name="Druce J."/>
        </authorList>
    </citation>
    <scope>NUCLEOTIDE SEQUENCE</scope>
    <source>
        <strain evidence="4">DSM 9887</strain>
    </source>
</reference>
<dbReference type="STRING" id="54915.ADS79_06820"/>
<dbReference type="Proteomes" id="UP000319578">
    <property type="component" value="Unassembled WGS sequence"/>
</dbReference>
<evidence type="ECO:0000313" key="4">
    <source>
        <dbReference type="EMBL" id="KNB73646.1"/>
    </source>
</evidence>
<dbReference type="SUPFAM" id="SSF46955">
    <property type="entry name" value="Putative DNA-binding domain"/>
    <property type="match status" value="1"/>
</dbReference>
<gene>
    <name evidence="4" type="ORF">ADS79_06820</name>
    <name evidence="3" type="ORF">BRE01_32230</name>
</gene>
<dbReference type="GO" id="GO:0003677">
    <property type="term" value="F:DNA binding"/>
    <property type="evidence" value="ECO:0007669"/>
    <property type="project" value="UniProtKB-KW"/>
</dbReference>
<evidence type="ECO:0000259" key="2">
    <source>
        <dbReference type="PROSITE" id="PS50937"/>
    </source>
</evidence>
<dbReference type="PATRIC" id="fig|54915.3.peg.6792"/>
<keyword evidence="1" id="KW-0238">DNA-binding</keyword>
<dbReference type="AlphaFoldDB" id="A0A0K9YYB0"/>
<reference evidence="5" key="1">
    <citation type="submission" date="2015-07" db="EMBL/GenBank/DDBJ databases">
        <title>Genome sequencing project for genomic taxonomy and phylogenomics of Bacillus-like bacteria.</title>
        <authorList>
            <person name="Liu B."/>
            <person name="Wang J."/>
            <person name="Zhu Y."/>
            <person name="Liu G."/>
            <person name="Chen Q."/>
            <person name="Chen Z."/>
            <person name="Lan J."/>
            <person name="Che J."/>
            <person name="Ge C."/>
            <person name="Shi H."/>
            <person name="Pan Z."/>
            <person name="Liu X."/>
        </authorList>
    </citation>
    <scope>NUCLEOTIDE SEQUENCE [LARGE SCALE GENOMIC DNA]</scope>
    <source>
        <strain evidence="5">DSM 9887</strain>
    </source>
</reference>
<dbReference type="PROSITE" id="PS50937">
    <property type="entry name" value="HTH_MERR_2"/>
    <property type="match status" value="1"/>
</dbReference>
<dbReference type="InterPro" id="IPR000551">
    <property type="entry name" value="MerR-type_HTH_dom"/>
</dbReference>
<organism evidence="4 5">
    <name type="scientific">Brevibacillus reuszeri</name>
    <dbReference type="NCBI Taxonomy" id="54915"/>
    <lineage>
        <taxon>Bacteria</taxon>
        <taxon>Bacillati</taxon>
        <taxon>Bacillota</taxon>
        <taxon>Bacilli</taxon>
        <taxon>Bacillales</taxon>
        <taxon>Paenibacillaceae</taxon>
        <taxon>Brevibacillus</taxon>
    </lineage>
</organism>
<protein>
    <submittedName>
        <fullName evidence="4">MerR family transcriptional regulator</fullName>
    </submittedName>
</protein>
<evidence type="ECO:0000313" key="5">
    <source>
        <dbReference type="Proteomes" id="UP000036834"/>
    </source>
</evidence>
<reference evidence="3 6" key="3">
    <citation type="submission" date="2019-06" db="EMBL/GenBank/DDBJ databases">
        <title>Whole genome shotgun sequence of Brevibacillus reuszeri NBRC 15719.</title>
        <authorList>
            <person name="Hosoyama A."/>
            <person name="Uohara A."/>
            <person name="Ohji S."/>
            <person name="Ichikawa N."/>
        </authorList>
    </citation>
    <scope>NUCLEOTIDE SEQUENCE [LARGE SCALE GENOMIC DNA]</scope>
    <source>
        <strain evidence="3 6">NBRC 15719</strain>
    </source>
</reference>
<evidence type="ECO:0000313" key="6">
    <source>
        <dbReference type="Proteomes" id="UP000319578"/>
    </source>
</evidence>
<feature type="domain" description="HTH merR-type" evidence="2">
    <location>
        <begin position="11"/>
        <end position="79"/>
    </location>
</feature>
<dbReference type="Pfam" id="PF13411">
    <property type="entry name" value="MerR_1"/>
    <property type="match status" value="1"/>
</dbReference>
<dbReference type="EMBL" id="BJON01000013">
    <property type="protein sequence ID" value="GED69521.1"/>
    <property type="molecule type" value="Genomic_DNA"/>
</dbReference>
<dbReference type="PRINTS" id="PR00040">
    <property type="entry name" value="HTHMERR"/>
</dbReference>
<name>A0A0K9YYB0_9BACL</name>
<dbReference type="Proteomes" id="UP000036834">
    <property type="component" value="Unassembled WGS sequence"/>
</dbReference>
<keyword evidence="6" id="KW-1185">Reference proteome</keyword>
<sequence>MTREEIGRQESWPISALAHELDVSTRTIRYYEELGLIMPGRTERGIRFYSRGDRARLRLILRGKRFGFSLDQIREMIELFAEDRTGRLQLLRTIEYGNQKLTEIDEKISELRQLREDILVYKQSFEQKLLEETRRMTDECISSACSKWTQISE</sequence>
<evidence type="ECO:0000313" key="3">
    <source>
        <dbReference type="EMBL" id="GED69521.1"/>
    </source>
</evidence>